<dbReference type="PANTHER" id="PTHR34978:SF3">
    <property type="entry name" value="SLR0241 PROTEIN"/>
    <property type="match status" value="1"/>
</dbReference>
<feature type="transmembrane region" description="Helical" evidence="1">
    <location>
        <begin position="85"/>
        <end position="105"/>
    </location>
</feature>
<keyword evidence="1" id="KW-1133">Transmembrane helix</keyword>
<accession>A0A1I3C855</accession>
<dbReference type="InterPro" id="IPR008756">
    <property type="entry name" value="Peptidase_M56"/>
</dbReference>
<dbReference type="OrthoDB" id="291597at2"/>
<evidence type="ECO:0000313" key="3">
    <source>
        <dbReference type="EMBL" id="SFH70692.1"/>
    </source>
</evidence>
<feature type="transmembrane region" description="Helical" evidence="1">
    <location>
        <begin position="6"/>
        <end position="28"/>
    </location>
</feature>
<keyword evidence="1" id="KW-0812">Transmembrane</keyword>
<name>A0A1I3C855_9PLAN</name>
<organism evidence="3 4">
    <name type="scientific">Planctomicrobium piriforme</name>
    <dbReference type="NCBI Taxonomy" id="1576369"/>
    <lineage>
        <taxon>Bacteria</taxon>
        <taxon>Pseudomonadati</taxon>
        <taxon>Planctomycetota</taxon>
        <taxon>Planctomycetia</taxon>
        <taxon>Planctomycetales</taxon>
        <taxon>Planctomycetaceae</taxon>
        <taxon>Planctomicrobium</taxon>
    </lineage>
</organism>
<evidence type="ECO:0000313" key="4">
    <source>
        <dbReference type="Proteomes" id="UP000199518"/>
    </source>
</evidence>
<dbReference type="AlphaFoldDB" id="A0A1I3C855"/>
<evidence type="ECO:0000259" key="2">
    <source>
        <dbReference type="Pfam" id="PF05569"/>
    </source>
</evidence>
<feature type="transmembrane region" description="Helical" evidence="1">
    <location>
        <begin position="292"/>
        <end position="311"/>
    </location>
</feature>
<evidence type="ECO:0000256" key="1">
    <source>
        <dbReference type="SAM" id="Phobius"/>
    </source>
</evidence>
<keyword evidence="1" id="KW-0472">Membrane</keyword>
<dbReference type="Proteomes" id="UP000199518">
    <property type="component" value="Unassembled WGS sequence"/>
</dbReference>
<dbReference type="EMBL" id="FOQD01000002">
    <property type="protein sequence ID" value="SFH70692.1"/>
    <property type="molecule type" value="Genomic_DNA"/>
</dbReference>
<dbReference type="InterPro" id="IPR052173">
    <property type="entry name" value="Beta-lactam_resp_regulator"/>
</dbReference>
<reference evidence="4" key="1">
    <citation type="submission" date="2016-10" db="EMBL/GenBank/DDBJ databases">
        <authorList>
            <person name="Varghese N."/>
            <person name="Submissions S."/>
        </authorList>
    </citation>
    <scope>NUCLEOTIDE SEQUENCE [LARGE SCALE GENOMIC DNA]</scope>
    <source>
        <strain evidence="4">DSM 26348</strain>
    </source>
</reference>
<feature type="transmembrane region" description="Helical" evidence="1">
    <location>
        <begin position="40"/>
        <end position="58"/>
    </location>
</feature>
<sequence>MNAFQLLELFISLSLQATLLALTCWALGRCTANDCTRARIWSTCQIALLSLFVLAISLPHVRLLPSPGTQSPDQLADATLIGSRWGQIIVIFWAAGAAFSLLAMLRSAMKLRRLLQESPTSPTLMANLPVALQQQLAGIDLRITNHLQHPFCWQFHRPLIVLPRSYLCLSPQELSLVLRHEIAHLQSAHPLGLWLQRIVETIYWYHPVVWWCGRQLSLSRELVCDMAATQTRDEIAQYLRVLLKVVEQADEADPRVWGLGLLFGGDFGALAQRARRLAERASRPQSFPASNGAAALVIAACLLITTAWLPLNPLNSSRALWSPCPAWTSSVLHDVGISVRDYEIYDRQLDWQDRLQDRIDLPAATNSMQPASGD</sequence>
<gene>
    <name evidence="3" type="ORF">SAMN05421753_102164</name>
</gene>
<dbReference type="PANTHER" id="PTHR34978">
    <property type="entry name" value="POSSIBLE SENSOR-TRANSDUCER PROTEIN BLAR"/>
    <property type="match status" value="1"/>
</dbReference>
<keyword evidence="4" id="KW-1185">Reference proteome</keyword>
<dbReference type="Pfam" id="PF05569">
    <property type="entry name" value="Peptidase_M56"/>
    <property type="match status" value="1"/>
</dbReference>
<proteinExistence type="predicted"/>
<dbReference type="RefSeq" id="WP_092047857.1">
    <property type="nucleotide sequence ID" value="NZ_FOQD01000002.1"/>
</dbReference>
<protein>
    <submittedName>
        <fullName evidence="3">Signal transducer regulating beta-lactamase production, contains metallopeptidase domain</fullName>
    </submittedName>
</protein>
<feature type="domain" description="Peptidase M56" evidence="2">
    <location>
        <begin position="10"/>
        <end position="258"/>
    </location>
</feature>
<dbReference type="CDD" id="cd07341">
    <property type="entry name" value="M56_BlaR1_MecR1_like"/>
    <property type="match status" value="1"/>
</dbReference>
<dbReference type="STRING" id="1576369.SAMN05421753_102164"/>